<protein>
    <submittedName>
        <fullName evidence="1">Uncharacterized protein</fullName>
    </submittedName>
</protein>
<comment type="caution">
    <text evidence="1">The sequence shown here is derived from an EMBL/GenBank/DDBJ whole genome shotgun (WGS) entry which is preliminary data.</text>
</comment>
<sequence>MFVSVNWAPWVTRGACTRWTGRARRCERLARTALAPRTSRVGHPSVARRLAMGNTAADASPSSSSLEGDQAIIIGMGRIGTLLAGAQADGLLQPRCVARGAPMFEEGDAQRRGPIYVCTRNDDLEAIIRACPEERRKDLVFVQNGMILSLLHQHGLDGATQALIYFAVERMHAQPTDGGGTVAWGPWAEAFAARVRACGCQCKVLSNRTEFNRRMVDKLLWICIFGVLCTRHQGMTVGKAAATRVDDVRHMVDELCPIIEREFRWGEDRGLNRPMLVISLLEYSKNIPDFVAGFKEYPWRNGWFMEREETPVHGEYVRACQEMLAAKK</sequence>
<evidence type="ECO:0000313" key="2">
    <source>
        <dbReference type="Proteomes" id="UP001301350"/>
    </source>
</evidence>
<keyword evidence="2" id="KW-1185">Reference proteome</keyword>
<gene>
    <name evidence="1" type="ORF">CDCA_CDCA19G4709</name>
</gene>
<accession>A0AAV9J2X8</accession>
<dbReference type="EMBL" id="JANCYW010000019">
    <property type="protein sequence ID" value="KAK4538684.1"/>
    <property type="molecule type" value="Genomic_DNA"/>
</dbReference>
<proteinExistence type="predicted"/>
<reference evidence="1 2" key="1">
    <citation type="submission" date="2022-07" db="EMBL/GenBank/DDBJ databases">
        <title>Genome-wide signatures of adaptation to extreme environments.</title>
        <authorList>
            <person name="Cho C.H."/>
            <person name="Yoon H.S."/>
        </authorList>
    </citation>
    <scope>NUCLEOTIDE SEQUENCE [LARGE SCALE GENOMIC DNA]</scope>
    <source>
        <strain evidence="1 2">DBV 063 E5</strain>
    </source>
</reference>
<dbReference type="Proteomes" id="UP001301350">
    <property type="component" value="Unassembled WGS sequence"/>
</dbReference>
<dbReference type="PANTHER" id="PTHR34044:SF1">
    <property type="entry name" value="NUCLEAR PROTEIN"/>
    <property type="match status" value="1"/>
</dbReference>
<evidence type="ECO:0000313" key="1">
    <source>
        <dbReference type="EMBL" id="KAK4538684.1"/>
    </source>
</evidence>
<name>A0AAV9J2X8_CYACA</name>
<dbReference type="AlphaFoldDB" id="A0AAV9J2X8"/>
<organism evidence="1 2">
    <name type="scientific">Cyanidium caldarium</name>
    <name type="common">Red alga</name>
    <dbReference type="NCBI Taxonomy" id="2771"/>
    <lineage>
        <taxon>Eukaryota</taxon>
        <taxon>Rhodophyta</taxon>
        <taxon>Bangiophyceae</taxon>
        <taxon>Cyanidiales</taxon>
        <taxon>Cyanidiaceae</taxon>
        <taxon>Cyanidium</taxon>
    </lineage>
</organism>
<dbReference type="PANTHER" id="PTHR34044">
    <property type="entry name" value="NUCLEAR PROTEIN"/>
    <property type="match status" value="1"/>
</dbReference>